<dbReference type="Proteomes" id="UP001236663">
    <property type="component" value="Unassembled WGS sequence"/>
</dbReference>
<dbReference type="SUPFAM" id="SSF53474">
    <property type="entry name" value="alpha/beta-Hydrolases"/>
    <property type="match status" value="1"/>
</dbReference>
<dbReference type="Pfam" id="PF10142">
    <property type="entry name" value="PhoPQ_related"/>
    <property type="match status" value="1"/>
</dbReference>
<reference evidence="2" key="1">
    <citation type="journal article" date="2019" name="Int. J. Syst. Evol. Microbiol.">
        <title>The Global Catalogue of Microorganisms (GCM) 10K type strain sequencing project: providing services to taxonomists for standard genome sequencing and annotation.</title>
        <authorList>
            <consortium name="The Broad Institute Genomics Platform"/>
            <consortium name="The Broad Institute Genome Sequencing Center for Infectious Disease"/>
            <person name="Wu L."/>
            <person name="Ma J."/>
        </authorList>
    </citation>
    <scope>NUCLEOTIDE SEQUENCE [LARGE SCALE GENOMIC DNA]</scope>
    <source>
        <strain evidence="2">CECT 7706</strain>
    </source>
</reference>
<organism evidence="1 2">
    <name type="scientific">Cyclobacterium jeungdonense</name>
    <dbReference type="NCBI Taxonomy" id="708087"/>
    <lineage>
        <taxon>Bacteria</taxon>
        <taxon>Pseudomonadati</taxon>
        <taxon>Bacteroidota</taxon>
        <taxon>Cytophagia</taxon>
        <taxon>Cytophagales</taxon>
        <taxon>Cyclobacteriaceae</taxon>
        <taxon>Cyclobacterium</taxon>
    </lineage>
</organism>
<dbReference type="PIRSF" id="PIRSF014728">
    <property type="entry name" value="PqaA"/>
    <property type="match status" value="1"/>
</dbReference>
<dbReference type="EMBL" id="JAUFQS010000026">
    <property type="protein sequence ID" value="MDN3689413.1"/>
    <property type="molecule type" value="Genomic_DNA"/>
</dbReference>
<proteinExistence type="predicted"/>
<comment type="caution">
    <text evidence="1">The sequence shown here is derived from an EMBL/GenBank/DDBJ whole genome shotgun (WGS) entry which is preliminary data.</text>
</comment>
<evidence type="ECO:0000313" key="1">
    <source>
        <dbReference type="EMBL" id="MDN3689413.1"/>
    </source>
</evidence>
<evidence type="ECO:0000313" key="2">
    <source>
        <dbReference type="Proteomes" id="UP001236663"/>
    </source>
</evidence>
<dbReference type="PANTHER" id="PTHR31497">
    <property type="entry name" value="AUTOCRINE PROLIFERATION REPRESSOR PROTEIN A"/>
    <property type="match status" value="1"/>
</dbReference>
<keyword evidence="2" id="KW-1185">Reference proteome</keyword>
<dbReference type="RefSeq" id="WP_163386304.1">
    <property type="nucleotide sequence ID" value="NZ_JAUFQS010000026.1"/>
</dbReference>
<accession>A0ABT8CCX4</accession>
<dbReference type="PANTHER" id="PTHR31497:SF0">
    <property type="entry name" value="AUTOCRINE PROLIFERATION REPRESSOR PROTEIN A"/>
    <property type="match status" value="1"/>
</dbReference>
<sequence>MRVFLFPLARPYISLAYLLIAFLIVNCQSKSDTAVPASSTKGIDLLKAYVAENQKEFEYELVHESRGEAYSYYVLKMTSQNWLGREEVEPGTWWHWVSFVIPDDLKYKTSLMIISGGSSGSDLPETPDELILEGALATGSPVIKVHNVPFQPVQYIGDSLEKRTEDGLIAYGWREFMERGASDEDAIWLARFPMTEAVVSAMDAVVAFTKENLDLELNDYVVAGASKRGWTTWTTAAVDNRVVGMIPIVIDMLNLKPSFKHHWQTYGFWAPAVKDYTREGIFNWMDSREFARLMEIVEPYQFLEEYNEIPKLLINATGDQFFLPDSWKFYWDELPGEKHLAYIPNAGHSLDGSDAIQVMLGFYSHILADQKRPSYEWEVTEEAIEIRTDPENPPVSIKLWTANNPSKRDFRIDELGPEWTAITIPQEEDGTYRIPLETPEKGWTGHFAEIIYAGNAPLKFTTGVKILPETYAHEAFTPKTPKGTPLAN</sequence>
<dbReference type="Gene3D" id="3.40.50.1820">
    <property type="entry name" value="alpha/beta hydrolase"/>
    <property type="match status" value="1"/>
</dbReference>
<dbReference type="InterPro" id="IPR009199">
    <property type="entry name" value="PhoPQ-act_pathogen-rel_PqaA"/>
</dbReference>
<name>A0ABT8CCX4_9BACT</name>
<gene>
    <name evidence="1" type="ORF">QWZ15_16385</name>
</gene>
<protein>
    <submittedName>
        <fullName evidence="1">PhoPQ-activated pathogenicity-related family protein</fullName>
    </submittedName>
</protein>
<dbReference type="InterPro" id="IPR029058">
    <property type="entry name" value="AB_hydrolase_fold"/>
</dbReference>